<organism evidence="3 4">
    <name type="scientific">Rhizobium altiplani</name>
    <dbReference type="NCBI Taxonomy" id="1864509"/>
    <lineage>
        <taxon>Bacteria</taxon>
        <taxon>Pseudomonadati</taxon>
        <taxon>Pseudomonadota</taxon>
        <taxon>Alphaproteobacteria</taxon>
        <taxon>Hyphomicrobiales</taxon>
        <taxon>Rhizobiaceae</taxon>
        <taxon>Rhizobium/Agrobacterium group</taxon>
        <taxon>Rhizobium</taxon>
    </lineage>
</organism>
<name>A0A120FRD5_9HYPH</name>
<dbReference type="Proteomes" id="UP000068164">
    <property type="component" value="Unassembled WGS sequence"/>
</dbReference>
<reference evidence="3 4" key="1">
    <citation type="submission" date="2015-11" db="EMBL/GenBank/DDBJ databases">
        <title>Draft Genome Sequence of the Strain BR 10423 (Rhizobium sp.) isolated from nodules of Mimosa pudica.</title>
        <authorList>
            <person name="Barauna A.C."/>
            <person name="Zilli J.E."/>
            <person name="Simoes-Araujo J.L."/>
            <person name="Reis V.M."/>
            <person name="James E.K."/>
            <person name="Reis F.B.Jr."/>
            <person name="Rouws L.F."/>
            <person name="Passos S.R."/>
            <person name="Gois S.R."/>
        </authorList>
    </citation>
    <scope>NUCLEOTIDE SEQUENCE [LARGE SCALE GENOMIC DNA]</scope>
    <source>
        <strain evidence="3 4">BR10423</strain>
    </source>
</reference>
<proteinExistence type="predicted"/>
<dbReference type="PANTHER" id="PTHR12526">
    <property type="entry name" value="GLYCOSYLTRANSFERASE"/>
    <property type="match status" value="1"/>
</dbReference>
<dbReference type="Pfam" id="PF13692">
    <property type="entry name" value="Glyco_trans_1_4"/>
    <property type="match status" value="1"/>
</dbReference>
<keyword evidence="1" id="KW-0328">Glycosyltransferase</keyword>
<accession>A0A120FRD5</accession>
<evidence type="ECO:0000256" key="2">
    <source>
        <dbReference type="ARBA" id="ARBA00022679"/>
    </source>
</evidence>
<evidence type="ECO:0000313" key="4">
    <source>
        <dbReference type="Proteomes" id="UP000068164"/>
    </source>
</evidence>
<dbReference type="Gene3D" id="3.40.50.2000">
    <property type="entry name" value="Glycogen Phosphorylase B"/>
    <property type="match status" value="2"/>
</dbReference>
<dbReference type="PANTHER" id="PTHR12526:SF510">
    <property type="entry name" value="D-INOSITOL 3-PHOSPHATE GLYCOSYLTRANSFERASE"/>
    <property type="match status" value="1"/>
</dbReference>
<evidence type="ECO:0000313" key="3">
    <source>
        <dbReference type="EMBL" id="KWV59961.1"/>
    </source>
</evidence>
<evidence type="ECO:0008006" key="5">
    <source>
        <dbReference type="Google" id="ProtNLM"/>
    </source>
</evidence>
<keyword evidence="2" id="KW-0808">Transferase</keyword>
<comment type="caution">
    <text evidence="3">The sequence shown here is derived from an EMBL/GenBank/DDBJ whole genome shotgun (WGS) entry which is preliminary data.</text>
</comment>
<gene>
    <name evidence="3" type="ORF">AS026_27045</name>
</gene>
<protein>
    <recommendedName>
        <fullName evidence="5">Glycosyl transferase</fullName>
    </recommendedName>
</protein>
<evidence type="ECO:0000256" key="1">
    <source>
        <dbReference type="ARBA" id="ARBA00022676"/>
    </source>
</evidence>
<dbReference type="AlphaFoldDB" id="A0A120FRD5"/>
<dbReference type="EMBL" id="LNCD01000003">
    <property type="protein sequence ID" value="KWV59961.1"/>
    <property type="molecule type" value="Genomic_DNA"/>
</dbReference>
<dbReference type="CDD" id="cd03801">
    <property type="entry name" value="GT4_PimA-like"/>
    <property type="match status" value="1"/>
</dbReference>
<dbReference type="GO" id="GO:0016757">
    <property type="term" value="F:glycosyltransferase activity"/>
    <property type="evidence" value="ECO:0007669"/>
    <property type="project" value="UniProtKB-KW"/>
</dbReference>
<sequence length="302" mass="34561">MARLFDSVSRRVFGFDVVHIWRNRSDIANSSFIWTHTEGEHLAASLLLRFKRDRRSRPRLIAQSVWLMDRWDRMPPPRRWLNRWLLRSADILTFLSPLNAEKARRLFPKTRVEVVPFGISLDSFNTSRPPLQNFHTPIRVLALGNDRHRDWPTFAAALASEKQVEVRIGSSTFPRQLLASHFQVSQLDLAGIRAWLAWADILVVPLKPNLHASGLTTVLEAVALGVPVVASRSGGLEWYFDHDCVTYVESEDPDELRRAILSLTPEVAADRARRAIERLKGSDFSTEGYARRHVELSLSLLQ</sequence>
<keyword evidence="4" id="KW-1185">Reference proteome</keyword>
<dbReference type="SUPFAM" id="SSF53756">
    <property type="entry name" value="UDP-Glycosyltransferase/glycogen phosphorylase"/>
    <property type="match status" value="1"/>
</dbReference>